<sequence length="59" mass="6158">MEAQVDTIHGAIKKYYLNGWSKVVGSRASGLLNAKGGEDISKIHVKGSVGGSGLEKDSI</sequence>
<protein>
    <submittedName>
        <fullName evidence="1">Uncharacterized protein</fullName>
    </submittedName>
</protein>
<gene>
    <name evidence="1" type="ORF">HUJ06_003366</name>
</gene>
<proteinExistence type="predicted"/>
<dbReference type="EMBL" id="DUZY01000007">
    <property type="protein sequence ID" value="DAD45136.1"/>
    <property type="molecule type" value="Genomic_DNA"/>
</dbReference>
<keyword evidence="2" id="KW-1185">Reference proteome</keyword>
<name>A0A822ZQD0_NELNU</name>
<reference evidence="1 2" key="1">
    <citation type="journal article" date="2020" name="Mol. Biol. Evol.">
        <title>Distinct Expression and Methylation Patterns for Genes with Different Fates following a Single Whole-Genome Duplication in Flowering Plants.</title>
        <authorList>
            <person name="Shi T."/>
            <person name="Rahmani R.S."/>
            <person name="Gugger P.F."/>
            <person name="Wang M."/>
            <person name="Li H."/>
            <person name="Zhang Y."/>
            <person name="Li Z."/>
            <person name="Wang Q."/>
            <person name="Van de Peer Y."/>
            <person name="Marchal K."/>
            <person name="Chen J."/>
        </authorList>
    </citation>
    <scope>NUCLEOTIDE SEQUENCE [LARGE SCALE GENOMIC DNA]</scope>
    <source>
        <tissue evidence="1">Leaf</tissue>
    </source>
</reference>
<dbReference type="AlphaFoldDB" id="A0A822ZQD0"/>
<comment type="caution">
    <text evidence="1">The sequence shown here is derived from an EMBL/GenBank/DDBJ whole genome shotgun (WGS) entry which is preliminary data.</text>
</comment>
<evidence type="ECO:0000313" key="2">
    <source>
        <dbReference type="Proteomes" id="UP000607653"/>
    </source>
</evidence>
<organism evidence="1 2">
    <name type="scientific">Nelumbo nucifera</name>
    <name type="common">Sacred lotus</name>
    <dbReference type="NCBI Taxonomy" id="4432"/>
    <lineage>
        <taxon>Eukaryota</taxon>
        <taxon>Viridiplantae</taxon>
        <taxon>Streptophyta</taxon>
        <taxon>Embryophyta</taxon>
        <taxon>Tracheophyta</taxon>
        <taxon>Spermatophyta</taxon>
        <taxon>Magnoliopsida</taxon>
        <taxon>Proteales</taxon>
        <taxon>Nelumbonaceae</taxon>
        <taxon>Nelumbo</taxon>
    </lineage>
</organism>
<accession>A0A822ZQD0</accession>
<evidence type="ECO:0000313" key="1">
    <source>
        <dbReference type="EMBL" id="DAD45136.1"/>
    </source>
</evidence>
<dbReference type="Proteomes" id="UP000607653">
    <property type="component" value="Unassembled WGS sequence"/>
</dbReference>